<dbReference type="Gene3D" id="3.40.190.10">
    <property type="entry name" value="Periplasmic binding protein-like II"/>
    <property type="match status" value="2"/>
</dbReference>
<dbReference type="AlphaFoldDB" id="A0A845PV77"/>
<dbReference type="PROSITE" id="PS50931">
    <property type="entry name" value="HTH_LYSR"/>
    <property type="match status" value="1"/>
</dbReference>
<evidence type="ECO:0000256" key="2">
    <source>
        <dbReference type="ARBA" id="ARBA00023015"/>
    </source>
</evidence>
<keyword evidence="2" id="KW-0805">Transcription regulation</keyword>
<comment type="caution">
    <text evidence="6">The sequence shown here is derived from an EMBL/GenBank/DDBJ whole genome shotgun (WGS) entry which is preliminary data.</text>
</comment>
<dbReference type="SUPFAM" id="SSF53850">
    <property type="entry name" value="Periplasmic binding protein-like II"/>
    <property type="match status" value="1"/>
</dbReference>
<dbReference type="PANTHER" id="PTHR30346:SF28">
    <property type="entry name" value="HTH-TYPE TRANSCRIPTIONAL REGULATOR CYNR"/>
    <property type="match status" value="1"/>
</dbReference>
<name>A0A845PV77_9FLAO</name>
<protein>
    <submittedName>
        <fullName evidence="6">LysR family transcriptional regulator</fullName>
    </submittedName>
</protein>
<reference evidence="6 7" key="1">
    <citation type="submission" date="2019-11" db="EMBL/GenBank/DDBJ databases">
        <title>Characterization of Elizabethkingia argenteiflava sp. nov., isolated from inner surface of Soybean Pods.</title>
        <authorList>
            <person name="Mo S."/>
        </authorList>
    </citation>
    <scope>NUCLEOTIDE SEQUENCE [LARGE SCALE GENOMIC DNA]</scope>
    <source>
        <strain evidence="6 7">YB22</strain>
    </source>
</reference>
<evidence type="ECO:0000256" key="1">
    <source>
        <dbReference type="ARBA" id="ARBA00009437"/>
    </source>
</evidence>
<sequence>MNIQQLKYFLELAKELHFWNTAAKINITQSALSRQIQSLENQLGVQLFYRDKRNVKLTPAGKFLQEKLGNELVQLHAYQQIAQQIHLGERGTIRIAYPDSISSSIIPDFIKRVSEVFPKLKLELVQLPYKIQEEYLKNFKIDLVFGRDASKSVTIDAKKIHYENLSFVVPENHHFKTLTDISESTFEGQKFILTTEDHSSSYNKLIQEVLQSYKIPQDTYIHCEFGSTIISLIKKGLGISILPHSYQLHENKAVRFIPIPFVTDLYIHWRKDDPNPILKKILEFI</sequence>
<dbReference type="InterPro" id="IPR036390">
    <property type="entry name" value="WH_DNA-bd_sf"/>
</dbReference>
<keyword evidence="7" id="KW-1185">Reference proteome</keyword>
<comment type="similarity">
    <text evidence="1">Belongs to the LysR transcriptional regulatory family.</text>
</comment>
<dbReference type="CDD" id="cd05466">
    <property type="entry name" value="PBP2_LTTR_substrate"/>
    <property type="match status" value="1"/>
</dbReference>
<dbReference type="InterPro" id="IPR000847">
    <property type="entry name" value="LysR_HTH_N"/>
</dbReference>
<dbReference type="GO" id="GO:0003700">
    <property type="term" value="F:DNA-binding transcription factor activity"/>
    <property type="evidence" value="ECO:0007669"/>
    <property type="project" value="InterPro"/>
</dbReference>
<keyword evidence="3" id="KW-0238">DNA-binding</keyword>
<dbReference type="RefSeq" id="WP_166520380.1">
    <property type="nucleotide sequence ID" value="NZ_JAAABJ010000642.1"/>
</dbReference>
<dbReference type="Gene3D" id="1.10.10.10">
    <property type="entry name" value="Winged helix-like DNA-binding domain superfamily/Winged helix DNA-binding domain"/>
    <property type="match status" value="1"/>
</dbReference>
<dbReference type="Pfam" id="PF03466">
    <property type="entry name" value="LysR_substrate"/>
    <property type="match status" value="1"/>
</dbReference>
<evidence type="ECO:0000313" key="6">
    <source>
        <dbReference type="EMBL" id="NAW52129.1"/>
    </source>
</evidence>
<dbReference type="GO" id="GO:0032993">
    <property type="term" value="C:protein-DNA complex"/>
    <property type="evidence" value="ECO:0007669"/>
    <property type="project" value="TreeGrafter"/>
</dbReference>
<dbReference type="InterPro" id="IPR005119">
    <property type="entry name" value="LysR_subst-bd"/>
</dbReference>
<accession>A0A845PV77</accession>
<dbReference type="Proteomes" id="UP000553459">
    <property type="component" value="Unassembled WGS sequence"/>
</dbReference>
<dbReference type="PANTHER" id="PTHR30346">
    <property type="entry name" value="TRANSCRIPTIONAL DUAL REGULATOR HCAR-RELATED"/>
    <property type="match status" value="1"/>
</dbReference>
<proteinExistence type="inferred from homology"/>
<keyword evidence="4" id="KW-0804">Transcription</keyword>
<evidence type="ECO:0000256" key="3">
    <source>
        <dbReference type="ARBA" id="ARBA00023125"/>
    </source>
</evidence>
<organism evidence="6 7">
    <name type="scientific">Elizabethkingia argenteiflava</name>
    <dbReference type="NCBI Taxonomy" id="2681556"/>
    <lineage>
        <taxon>Bacteria</taxon>
        <taxon>Pseudomonadati</taxon>
        <taxon>Bacteroidota</taxon>
        <taxon>Flavobacteriia</taxon>
        <taxon>Flavobacteriales</taxon>
        <taxon>Weeksellaceae</taxon>
        <taxon>Elizabethkingia</taxon>
    </lineage>
</organism>
<dbReference type="FunFam" id="1.10.10.10:FF:000001">
    <property type="entry name" value="LysR family transcriptional regulator"/>
    <property type="match status" value="1"/>
</dbReference>
<dbReference type="InterPro" id="IPR036388">
    <property type="entry name" value="WH-like_DNA-bd_sf"/>
</dbReference>
<dbReference type="EMBL" id="JAAABJ010000642">
    <property type="protein sequence ID" value="NAW52129.1"/>
    <property type="molecule type" value="Genomic_DNA"/>
</dbReference>
<dbReference type="PRINTS" id="PR00039">
    <property type="entry name" value="HTHLYSR"/>
</dbReference>
<evidence type="ECO:0000313" key="7">
    <source>
        <dbReference type="Proteomes" id="UP000553459"/>
    </source>
</evidence>
<dbReference type="SUPFAM" id="SSF46785">
    <property type="entry name" value="Winged helix' DNA-binding domain"/>
    <property type="match status" value="1"/>
</dbReference>
<gene>
    <name evidence="6" type="ORF">GNY06_12350</name>
</gene>
<evidence type="ECO:0000259" key="5">
    <source>
        <dbReference type="PROSITE" id="PS50931"/>
    </source>
</evidence>
<feature type="domain" description="HTH lysR-type" evidence="5">
    <location>
        <begin position="1"/>
        <end position="58"/>
    </location>
</feature>
<dbReference type="Pfam" id="PF00126">
    <property type="entry name" value="HTH_1"/>
    <property type="match status" value="1"/>
</dbReference>
<dbReference type="GO" id="GO:0003677">
    <property type="term" value="F:DNA binding"/>
    <property type="evidence" value="ECO:0007669"/>
    <property type="project" value="UniProtKB-KW"/>
</dbReference>
<evidence type="ECO:0000256" key="4">
    <source>
        <dbReference type="ARBA" id="ARBA00023163"/>
    </source>
</evidence>